<dbReference type="EMBL" id="LSSN01004055">
    <property type="protein sequence ID" value="OMJ12266.1"/>
    <property type="molecule type" value="Genomic_DNA"/>
</dbReference>
<sequence>MPIIAASTSSFVEVWDLSIPQNSKSKPNRIENSFSGSKVDDDNDIQLTNYGSSSSIFEPFRNDKYKTQVTFSSWLGNGIFP</sequence>
<proteinExistence type="predicted"/>
<evidence type="ECO:0000313" key="2">
    <source>
        <dbReference type="Proteomes" id="UP000187283"/>
    </source>
</evidence>
<evidence type="ECO:0000313" key="1">
    <source>
        <dbReference type="EMBL" id="OMJ12266.1"/>
    </source>
</evidence>
<accession>A0A1R1XCD6</accession>
<organism evidence="1 2">
    <name type="scientific">Smittium culicis</name>
    <dbReference type="NCBI Taxonomy" id="133412"/>
    <lineage>
        <taxon>Eukaryota</taxon>
        <taxon>Fungi</taxon>
        <taxon>Fungi incertae sedis</taxon>
        <taxon>Zoopagomycota</taxon>
        <taxon>Kickxellomycotina</taxon>
        <taxon>Harpellomycetes</taxon>
        <taxon>Harpellales</taxon>
        <taxon>Legeriomycetaceae</taxon>
        <taxon>Smittium</taxon>
    </lineage>
</organism>
<name>A0A1R1XCD6_9FUNG</name>
<dbReference type="Proteomes" id="UP000187283">
    <property type="component" value="Unassembled WGS sequence"/>
</dbReference>
<keyword evidence="2" id="KW-1185">Reference proteome</keyword>
<gene>
    <name evidence="1" type="ORF">AYI70_g9228</name>
</gene>
<reference evidence="1 2" key="1">
    <citation type="submission" date="2017-01" db="EMBL/GenBank/DDBJ databases">
        <authorList>
            <person name="Mah S.A."/>
            <person name="Swanson W.J."/>
            <person name="Moy G.W."/>
            <person name="Vacquier V.D."/>
        </authorList>
    </citation>
    <scope>NUCLEOTIDE SEQUENCE [LARGE SCALE GENOMIC DNA]</scope>
    <source>
        <strain evidence="1 2">GSMNP</strain>
    </source>
</reference>
<protein>
    <submittedName>
        <fullName evidence="1">Uncharacterized protein</fullName>
    </submittedName>
</protein>
<comment type="caution">
    <text evidence="1">The sequence shown here is derived from an EMBL/GenBank/DDBJ whole genome shotgun (WGS) entry which is preliminary data.</text>
</comment>
<dbReference type="AlphaFoldDB" id="A0A1R1XCD6"/>